<evidence type="ECO:0000313" key="3">
    <source>
        <dbReference type="Proteomes" id="UP000314982"/>
    </source>
</evidence>
<dbReference type="GeneTree" id="ENSGT00940000163584"/>
<proteinExistence type="predicted"/>
<dbReference type="AlphaFoldDB" id="A0A4W5LA62"/>
<organism evidence="2 3">
    <name type="scientific">Hucho hucho</name>
    <name type="common">huchen</name>
    <dbReference type="NCBI Taxonomy" id="62062"/>
    <lineage>
        <taxon>Eukaryota</taxon>
        <taxon>Metazoa</taxon>
        <taxon>Chordata</taxon>
        <taxon>Craniata</taxon>
        <taxon>Vertebrata</taxon>
        <taxon>Euteleostomi</taxon>
        <taxon>Actinopterygii</taxon>
        <taxon>Neopterygii</taxon>
        <taxon>Teleostei</taxon>
        <taxon>Protacanthopterygii</taxon>
        <taxon>Salmoniformes</taxon>
        <taxon>Salmonidae</taxon>
        <taxon>Salmoninae</taxon>
        <taxon>Hucho</taxon>
    </lineage>
</organism>
<feature type="compositionally biased region" description="Basic and acidic residues" evidence="1">
    <location>
        <begin position="449"/>
        <end position="466"/>
    </location>
</feature>
<reference evidence="3" key="1">
    <citation type="submission" date="2018-06" db="EMBL/GenBank/DDBJ databases">
        <title>Genome assembly of Danube salmon.</title>
        <authorList>
            <person name="Macqueen D.J."/>
            <person name="Gundappa M.K."/>
        </authorList>
    </citation>
    <scope>NUCLEOTIDE SEQUENCE [LARGE SCALE GENOMIC DNA]</scope>
</reference>
<sequence>MVGILGMVLPIQQRSIQSPKAPEDTTDRAQHPGQDHSCYRYSTILYSGRAHPGPGTDHPGTNHPGTDHPGTDHPGTDHPGTNNPGTNSDTNHPGTDHPGTNHPGTDHPGTNHPGTNNPGTISGTNHPGTMSPLAKKKLLSQVNGSASRPSLPNHYDFGPPPPLINTSLANGNAEESASQPIAGCQGSCSTDTAVVKRPSVIQHAQSFKPLFHERGDRREREREEVNRNMYKPGEPYSPCDLTQHHPQPHPNSTYDPYLLRHDPHHPQPHPNSTYDLYLLSPETTQPGHTPRFLPDFSPPPHLQNLHSLYDHTETHLSLNQEYLSQFISSRERETALPRDCEAAPGPGGFPSSKHPDTVALGGYCARINPLTPNLTPHTLRDMTSLVQTTSEDQPTDLSLPKSSPHKPPPSLHDHPRHLIPLQDTGRFCRVPPRTMSSSPEQPAGPQPNPRDKTLNGRRGGWEDQGLEHKMEELNRPILGAKNTSRPQNNVCTARPLKRSLEELENGTLERKIRAVTPMHSSSSSSSCTVRDRDRAGHSEWKVRTPALEGVVPADPQPAPAHSLQLHINSFVGGHKFPLHSSPLFPGGLYPEAFISQIQDMCEGLGPHGPLGYHPHPLQYLKNQAGLSPLAPPFAFHSFMMQRQAHSPAQMFRHPMGASYGELLHHGLHPVSSMSALNTQQHPDFIPTQLSSVHPNTKLS</sequence>
<keyword evidence="3" id="KW-1185">Reference proteome</keyword>
<evidence type="ECO:0000256" key="1">
    <source>
        <dbReference type="SAM" id="MobiDB-lite"/>
    </source>
</evidence>
<dbReference type="Proteomes" id="UP000314982">
    <property type="component" value="Unassembled WGS sequence"/>
</dbReference>
<feature type="region of interest" description="Disordered" evidence="1">
    <location>
        <begin position="1"/>
        <end position="162"/>
    </location>
</feature>
<feature type="compositionally biased region" description="Basic and acidic residues" evidence="1">
    <location>
        <begin position="210"/>
        <end position="226"/>
    </location>
</feature>
<protein>
    <submittedName>
        <fullName evidence="2">AT-rich interaction domain 5B</fullName>
    </submittedName>
</protein>
<feature type="region of interest" description="Disordered" evidence="1">
    <location>
        <begin position="206"/>
        <end position="251"/>
    </location>
</feature>
<feature type="region of interest" description="Disordered" evidence="1">
    <location>
        <begin position="388"/>
        <end position="466"/>
    </location>
</feature>
<reference evidence="2" key="2">
    <citation type="submission" date="2025-08" db="UniProtKB">
        <authorList>
            <consortium name="Ensembl"/>
        </authorList>
    </citation>
    <scope>IDENTIFICATION</scope>
</reference>
<feature type="region of interest" description="Disordered" evidence="1">
    <location>
        <begin position="515"/>
        <end position="537"/>
    </location>
</feature>
<accession>A0A4W5LA62</accession>
<feature type="compositionally biased region" description="Polar residues" evidence="1">
    <location>
        <begin position="79"/>
        <end position="93"/>
    </location>
</feature>
<feature type="compositionally biased region" description="Polar residues" evidence="1">
    <location>
        <begin position="112"/>
        <end position="128"/>
    </location>
</feature>
<evidence type="ECO:0000313" key="2">
    <source>
        <dbReference type="Ensembl" id="ENSHHUP00000022684.1"/>
    </source>
</evidence>
<name>A0A4W5LA62_9TELE</name>
<dbReference type="Ensembl" id="ENSHHUT00000023545.1">
    <property type="protein sequence ID" value="ENSHHUP00000022684.1"/>
    <property type="gene ID" value="ENSHHUG00000014221.1"/>
</dbReference>
<feature type="compositionally biased region" description="Polar residues" evidence="1">
    <location>
        <begin position="140"/>
        <end position="150"/>
    </location>
</feature>
<feature type="compositionally biased region" description="Basic and acidic residues" evidence="1">
    <location>
        <begin position="65"/>
        <end position="76"/>
    </location>
</feature>
<dbReference type="STRING" id="62062.ENSHHUP00000022684"/>
<feature type="compositionally biased region" description="Basic and acidic residues" evidence="1">
    <location>
        <begin position="21"/>
        <end position="38"/>
    </location>
</feature>
<reference evidence="2" key="3">
    <citation type="submission" date="2025-09" db="UniProtKB">
        <authorList>
            <consortium name="Ensembl"/>
        </authorList>
    </citation>
    <scope>IDENTIFICATION</scope>
</reference>